<proteinExistence type="predicted"/>
<reference evidence="1" key="2">
    <citation type="journal article" date="2015" name="Fish Shellfish Immunol.">
        <title>Early steps in the European eel (Anguilla anguilla)-Vibrio vulnificus interaction in the gills: Role of the RtxA13 toxin.</title>
        <authorList>
            <person name="Callol A."/>
            <person name="Pajuelo D."/>
            <person name="Ebbesson L."/>
            <person name="Teles M."/>
            <person name="MacKenzie S."/>
            <person name="Amaro C."/>
        </authorList>
    </citation>
    <scope>NUCLEOTIDE SEQUENCE</scope>
</reference>
<dbReference type="AlphaFoldDB" id="A0A0E9QYB2"/>
<evidence type="ECO:0000313" key="1">
    <source>
        <dbReference type="EMBL" id="JAH21467.1"/>
    </source>
</evidence>
<organism evidence="1">
    <name type="scientific">Anguilla anguilla</name>
    <name type="common">European freshwater eel</name>
    <name type="synonym">Muraena anguilla</name>
    <dbReference type="NCBI Taxonomy" id="7936"/>
    <lineage>
        <taxon>Eukaryota</taxon>
        <taxon>Metazoa</taxon>
        <taxon>Chordata</taxon>
        <taxon>Craniata</taxon>
        <taxon>Vertebrata</taxon>
        <taxon>Euteleostomi</taxon>
        <taxon>Actinopterygii</taxon>
        <taxon>Neopterygii</taxon>
        <taxon>Teleostei</taxon>
        <taxon>Anguilliformes</taxon>
        <taxon>Anguillidae</taxon>
        <taxon>Anguilla</taxon>
    </lineage>
</organism>
<accession>A0A0E9QYB2</accession>
<dbReference type="EMBL" id="GBXM01087110">
    <property type="protein sequence ID" value="JAH21467.1"/>
    <property type="molecule type" value="Transcribed_RNA"/>
</dbReference>
<protein>
    <submittedName>
        <fullName evidence="1">Uncharacterized protein</fullName>
    </submittedName>
</protein>
<reference evidence="1" key="1">
    <citation type="submission" date="2014-11" db="EMBL/GenBank/DDBJ databases">
        <authorList>
            <person name="Amaro Gonzalez C."/>
        </authorList>
    </citation>
    <scope>NUCLEOTIDE SEQUENCE</scope>
</reference>
<sequence>MGYWGSHGVNLCTVSGKNIFFGKSCQKPVS</sequence>
<name>A0A0E9QYB2_ANGAN</name>